<name>H3BYV3_TETNG</name>
<evidence type="ECO:0000256" key="1">
    <source>
        <dbReference type="SAM" id="MobiDB-lite"/>
    </source>
</evidence>
<sequence>MKTQSTRATRRAQPNGRGGRCLCRGPTPPTSSHAALAARAATTPSSEPSSRSRPPPAGDGGSATRSEGAPTRPTRRNGATSGRSRSGRGASSSESFATTACVLASTGSTEQKKTIYPTELTGFQS</sequence>
<dbReference type="InParanoid" id="H3BYV3"/>
<reference evidence="3" key="1">
    <citation type="journal article" date="2004" name="Nature">
        <title>Genome duplication in the teleost fish Tetraodon nigroviridis reveals the early vertebrate proto-karyotype.</title>
        <authorList>
            <person name="Jaillon O."/>
            <person name="Aury J.-M."/>
            <person name="Brunet F."/>
            <person name="Petit J.-L."/>
            <person name="Stange-Thomann N."/>
            <person name="Mauceli E."/>
            <person name="Bouneau L."/>
            <person name="Fischer C."/>
            <person name="Ozouf-Costaz C."/>
            <person name="Bernot A."/>
            <person name="Nicaud S."/>
            <person name="Jaffe D."/>
            <person name="Fisher S."/>
            <person name="Lutfalla G."/>
            <person name="Dossat C."/>
            <person name="Segurens B."/>
            <person name="Dasilva C."/>
            <person name="Salanoubat M."/>
            <person name="Levy M."/>
            <person name="Boudet N."/>
            <person name="Castellano S."/>
            <person name="Anthouard V."/>
            <person name="Jubin C."/>
            <person name="Castelli V."/>
            <person name="Katinka M."/>
            <person name="Vacherie B."/>
            <person name="Biemont C."/>
            <person name="Skalli Z."/>
            <person name="Cattolico L."/>
            <person name="Poulain J."/>
            <person name="De Berardinis V."/>
            <person name="Cruaud C."/>
            <person name="Duprat S."/>
            <person name="Brottier P."/>
            <person name="Coutanceau J.-P."/>
            <person name="Gouzy J."/>
            <person name="Parra G."/>
            <person name="Lardier G."/>
            <person name="Chapple C."/>
            <person name="McKernan K.J."/>
            <person name="McEwan P."/>
            <person name="Bosak S."/>
            <person name="Kellis M."/>
            <person name="Volff J.-N."/>
            <person name="Guigo R."/>
            <person name="Zody M.C."/>
            <person name="Mesirov J."/>
            <person name="Lindblad-Toh K."/>
            <person name="Birren B."/>
            <person name="Nusbaum C."/>
            <person name="Kahn D."/>
            <person name="Robinson-Rechavi M."/>
            <person name="Laudet V."/>
            <person name="Schachter V."/>
            <person name="Quetier F."/>
            <person name="Saurin W."/>
            <person name="Scarpelli C."/>
            <person name="Wincker P."/>
            <person name="Lander E.S."/>
            <person name="Weissenbach J."/>
            <person name="Roest Crollius H."/>
        </authorList>
    </citation>
    <scope>NUCLEOTIDE SEQUENCE [LARGE SCALE GENOMIC DNA]</scope>
</reference>
<dbReference type="AlphaFoldDB" id="H3BYV3"/>
<evidence type="ECO:0000313" key="2">
    <source>
        <dbReference type="Ensembl" id="ENSTNIP00000001169.1"/>
    </source>
</evidence>
<feature type="region of interest" description="Disordered" evidence="1">
    <location>
        <begin position="1"/>
        <end position="125"/>
    </location>
</feature>
<reference evidence="2" key="3">
    <citation type="submission" date="2025-09" db="UniProtKB">
        <authorList>
            <consortium name="Ensembl"/>
        </authorList>
    </citation>
    <scope>IDENTIFICATION</scope>
</reference>
<accession>H3BYV3</accession>
<evidence type="ECO:0000313" key="3">
    <source>
        <dbReference type="Proteomes" id="UP000007303"/>
    </source>
</evidence>
<dbReference type="Ensembl" id="ENSTNIT00000001246.1">
    <property type="protein sequence ID" value="ENSTNIP00000001169.1"/>
    <property type="gene ID" value="ENSTNIG00000000794.1"/>
</dbReference>
<proteinExistence type="predicted"/>
<organism evidence="2 3">
    <name type="scientific">Tetraodon nigroviridis</name>
    <name type="common">Spotted green pufferfish</name>
    <name type="synonym">Chelonodon nigroviridis</name>
    <dbReference type="NCBI Taxonomy" id="99883"/>
    <lineage>
        <taxon>Eukaryota</taxon>
        <taxon>Metazoa</taxon>
        <taxon>Chordata</taxon>
        <taxon>Craniata</taxon>
        <taxon>Vertebrata</taxon>
        <taxon>Euteleostomi</taxon>
        <taxon>Actinopterygii</taxon>
        <taxon>Neopterygii</taxon>
        <taxon>Teleostei</taxon>
        <taxon>Neoteleostei</taxon>
        <taxon>Acanthomorphata</taxon>
        <taxon>Eupercaria</taxon>
        <taxon>Tetraodontiformes</taxon>
        <taxon>Tetradontoidea</taxon>
        <taxon>Tetraodontidae</taxon>
        <taxon>Tetraodon</taxon>
    </lineage>
</organism>
<feature type="compositionally biased region" description="Low complexity" evidence="1">
    <location>
        <begin position="76"/>
        <end position="93"/>
    </location>
</feature>
<keyword evidence="3" id="KW-1185">Reference proteome</keyword>
<protein>
    <submittedName>
        <fullName evidence="2">Uncharacterized protein</fullName>
    </submittedName>
</protein>
<reference evidence="2" key="2">
    <citation type="submission" date="2025-08" db="UniProtKB">
        <authorList>
            <consortium name="Ensembl"/>
        </authorList>
    </citation>
    <scope>IDENTIFICATION</scope>
</reference>
<feature type="compositionally biased region" description="Low complexity" evidence="1">
    <location>
        <begin position="30"/>
        <end position="52"/>
    </location>
</feature>
<dbReference type="HOGENOM" id="CLU_1991955_0_0_1"/>
<dbReference type="Proteomes" id="UP000007303">
    <property type="component" value="Unassembled WGS sequence"/>
</dbReference>